<dbReference type="EMBL" id="CM023485">
    <property type="protein sequence ID" value="KAH6930246.1"/>
    <property type="molecule type" value="Genomic_DNA"/>
</dbReference>
<name>A0ACB7S8G9_HYAAI</name>
<evidence type="ECO:0000313" key="2">
    <source>
        <dbReference type="Proteomes" id="UP000821845"/>
    </source>
</evidence>
<comment type="caution">
    <text evidence="1">The sequence shown here is derived from an EMBL/GenBank/DDBJ whole genome shotgun (WGS) entry which is preliminary data.</text>
</comment>
<dbReference type="Proteomes" id="UP000821845">
    <property type="component" value="Chromosome 5"/>
</dbReference>
<reference evidence="1" key="1">
    <citation type="submission" date="2020-05" db="EMBL/GenBank/DDBJ databases">
        <title>Large-scale comparative analyses of tick genomes elucidate their genetic diversity and vector capacities.</title>
        <authorList>
            <person name="Jia N."/>
            <person name="Wang J."/>
            <person name="Shi W."/>
            <person name="Du L."/>
            <person name="Sun Y."/>
            <person name="Zhan W."/>
            <person name="Jiang J."/>
            <person name="Wang Q."/>
            <person name="Zhang B."/>
            <person name="Ji P."/>
            <person name="Sakyi L.B."/>
            <person name="Cui X."/>
            <person name="Yuan T."/>
            <person name="Jiang B."/>
            <person name="Yang W."/>
            <person name="Lam T.T.-Y."/>
            <person name="Chang Q."/>
            <person name="Ding S."/>
            <person name="Wang X."/>
            <person name="Zhu J."/>
            <person name="Ruan X."/>
            <person name="Zhao L."/>
            <person name="Wei J."/>
            <person name="Que T."/>
            <person name="Du C."/>
            <person name="Cheng J."/>
            <person name="Dai P."/>
            <person name="Han X."/>
            <person name="Huang E."/>
            <person name="Gao Y."/>
            <person name="Liu J."/>
            <person name="Shao H."/>
            <person name="Ye R."/>
            <person name="Li L."/>
            <person name="Wei W."/>
            <person name="Wang X."/>
            <person name="Wang C."/>
            <person name="Yang T."/>
            <person name="Huo Q."/>
            <person name="Li W."/>
            <person name="Guo W."/>
            <person name="Chen H."/>
            <person name="Zhou L."/>
            <person name="Ni X."/>
            <person name="Tian J."/>
            <person name="Zhou Y."/>
            <person name="Sheng Y."/>
            <person name="Liu T."/>
            <person name="Pan Y."/>
            <person name="Xia L."/>
            <person name="Li J."/>
            <person name="Zhao F."/>
            <person name="Cao W."/>
        </authorList>
    </citation>
    <scope>NUCLEOTIDE SEQUENCE</scope>
    <source>
        <strain evidence="1">Hyas-2018</strain>
    </source>
</reference>
<evidence type="ECO:0000313" key="1">
    <source>
        <dbReference type="EMBL" id="KAH6930246.1"/>
    </source>
</evidence>
<proteinExistence type="predicted"/>
<protein>
    <submittedName>
        <fullName evidence="1">Uncharacterized protein</fullName>
    </submittedName>
</protein>
<organism evidence="1 2">
    <name type="scientific">Hyalomma asiaticum</name>
    <name type="common">Tick</name>
    <dbReference type="NCBI Taxonomy" id="266040"/>
    <lineage>
        <taxon>Eukaryota</taxon>
        <taxon>Metazoa</taxon>
        <taxon>Ecdysozoa</taxon>
        <taxon>Arthropoda</taxon>
        <taxon>Chelicerata</taxon>
        <taxon>Arachnida</taxon>
        <taxon>Acari</taxon>
        <taxon>Parasitiformes</taxon>
        <taxon>Ixodida</taxon>
        <taxon>Ixodoidea</taxon>
        <taxon>Ixodidae</taxon>
        <taxon>Hyalomminae</taxon>
        <taxon>Hyalomma</taxon>
    </lineage>
</organism>
<accession>A0ACB7S8G9</accession>
<sequence length="153" mass="17570">MLSPTELFSDSTLAKVAARRAVVLSDHGSILLQMAGFCERQNIRTFVVASQPLESSPFGYVFSRSIDECFFRKIFDKFRRILETGLMPKWLADSKGNWQRCIQSRNIAWSSISIDDTTPFFLLWGIMCAMAFCAFICEVMCSRMLRGRYANRH</sequence>
<keyword evidence="2" id="KW-1185">Reference proteome</keyword>
<gene>
    <name evidence="1" type="ORF">HPB50_012258</name>
</gene>